<reference evidence="3 4" key="1">
    <citation type="submission" date="2017-11" db="EMBL/GenBank/DDBJ databases">
        <authorList>
            <person name="Kracher B."/>
        </authorList>
    </citation>
    <scope>NUCLEOTIDE SEQUENCE [LARGE SCALE GENOMIC DNA]</scope>
    <source>
        <strain evidence="3 4">RACE1</strain>
    </source>
</reference>
<dbReference type="PANTHER" id="PTHR38117:SF2">
    <property type="entry name" value="NACHT AND WD40 DOMAIN PROTEIN"/>
    <property type="match status" value="1"/>
</dbReference>
<sequence>MMLKKTSFTTITPLPSRVTRQIVLETLHSHTEMINLNPLVEEHRLIKPPPNATAEEYHCLWYALTDRVQYLPGGLMSGKVSYNVCFHDLVNGLQAHSYAPMGLNVKNKWTLCGSLPGEPIAPVEIGVGAPLSGLYIREDVIMQCNFMTTSFVKRAIKKAHGVLINRLVAKAQFSDSTLARINTGLPVTSPSDYEPMEFGRDGQDTSDESTSQDAYTSIHPQSKLRPVQPTITYHDSDSNSLSARIPHRYSPTSSWSGSIHSTRASHSCSPATPRSLWQNLNPPGLNNDIVIMEPGGQNICFELDAPDSLSLEKAMNHNSNFIREKTTETSCYVSGKETKIIQQTSFGPVELEGSMPT</sequence>
<dbReference type="Pfam" id="PF23155">
    <property type="entry name" value="DUF7053"/>
    <property type="match status" value="1"/>
</dbReference>
<evidence type="ECO:0000313" key="3">
    <source>
        <dbReference type="EMBL" id="SZF02093.1"/>
    </source>
</evidence>
<evidence type="ECO:0000256" key="1">
    <source>
        <dbReference type="SAM" id="MobiDB-lite"/>
    </source>
</evidence>
<feature type="compositionally biased region" description="Polar residues" evidence="1">
    <location>
        <begin position="208"/>
        <end position="220"/>
    </location>
</feature>
<evidence type="ECO:0000259" key="2">
    <source>
        <dbReference type="Pfam" id="PF23155"/>
    </source>
</evidence>
<accession>A0A383UP50</accession>
<protein>
    <recommendedName>
        <fullName evidence="2">DUF7053 domain-containing protein</fullName>
    </recommendedName>
</protein>
<dbReference type="AlphaFoldDB" id="A0A383UP50"/>
<feature type="region of interest" description="Disordered" evidence="1">
    <location>
        <begin position="186"/>
        <end position="245"/>
    </location>
</feature>
<proteinExistence type="predicted"/>
<dbReference type="Proteomes" id="UP000275772">
    <property type="component" value="Unassembled WGS sequence"/>
</dbReference>
<evidence type="ECO:0000313" key="4">
    <source>
        <dbReference type="Proteomes" id="UP000275772"/>
    </source>
</evidence>
<gene>
    <name evidence="3" type="ORF">BLGHR1_12870</name>
</gene>
<dbReference type="PANTHER" id="PTHR38117">
    <property type="entry name" value="NACHT AND WD40 DOMAIN PROTEIN"/>
    <property type="match status" value="1"/>
</dbReference>
<name>A0A383UP50_BLUHO</name>
<organism evidence="3 4">
    <name type="scientific">Blumeria hordei</name>
    <name type="common">Barley powdery mildew</name>
    <name type="synonym">Blumeria graminis f. sp. hordei</name>
    <dbReference type="NCBI Taxonomy" id="2867405"/>
    <lineage>
        <taxon>Eukaryota</taxon>
        <taxon>Fungi</taxon>
        <taxon>Dikarya</taxon>
        <taxon>Ascomycota</taxon>
        <taxon>Pezizomycotina</taxon>
        <taxon>Leotiomycetes</taxon>
        <taxon>Erysiphales</taxon>
        <taxon>Erysiphaceae</taxon>
        <taxon>Blumeria</taxon>
    </lineage>
</organism>
<dbReference type="InterPro" id="IPR055481">
    <property type="entry name" value="DUF7053"/>
</dbReference>
<feature type="domain" description="DUF7053" evidence="2">
    <location>
        <begin position="4"/>
        <end position="172"/>
    </location>
</feature>
<dbReference type="EMBL" id="UNSH01000041">
    <property type="protein sequence ID" value="SZF02093.1"/>
    <property type="molecule type" value="Genomic_DNA"/>
</dbReference>
<feature type="compositionally biased region" description="Polar residues" evidence="1">
    <location>
        <begin position="229"/>
        <end position="242"/>
    </location>
</feature>
<dbReference type="VEuPathDB" id="FungiDB:BLGHR1_12870"/>